<evidence type="ECO:0000256" key="2">
    <source>
        <dbReference type="SAM" id="SignalP"/>
    </source>
</evidence>
<keyword evidence="4" id="KW-1185">Reference proteome</keyword>
<dbReference type="EMBL" id="DF838491">
    <property type="protein sequence ID" value="GAT43040.1"/>
    <property type="molecule type" value="Genomic_DNA"/>
</dbReference>
<name>A0ABQ0KVQ8_MYCCL</name>
<evidence type="ECO:0000256" key="1">
    <source>
        <dbReference type="SAM" id="MobiDB-lite"/>
    </source>
</evidence>
<feature type="compositionally biased region" description="Basic and acidic residues" evidence="1">
    <location>
        <begin position="387"/>
        <end position="397"/>
    </location>
</feature>
<feature type="chain" id="PRO_5045676429" evidence="2">
    <location>
        <begin position="22"/>
        <end position="397"/>
    </location>
</feature>
<accession>A0ABQ0KVQ8</accession>
<sequence length="397" mass="45362">GNSVPLVRIFQLFTLLKNIAAHEVVPPRGRWLNLDMRTLDWDGKLISVDQLRRPYDALMRDIEQIVKKRIFRGKPIPADLSPDFFRDKSFTDPLANNTLDFCGIDHPDNRFTEHAGDYLRWLLSHPDLVAEFTIPTDDGFEFRASAVAELMEAFDELTQKLAVAMYFAGPCLFRGTELADLHLRNTRDAFLRNFQFILGSPALVLFLDKTSLHRLDTRLIPVLPPSLLARYLLQLLVFFRPAQVYFAKIFLAKTEPGAAYRFRTALWPQIKGNLDSEQISRQMANLTLAQFGIGLRIVAWRKLCAFVLKSLAKLPESASVAPLVDRMSSHSRRTARRHYDQDAGLPSGVDYEEVNASALLCRQWHCITGIDRGEPLKFESLNGTPSERQRPDHQRCR</sequence>
<reference evidence="3" key="1">
    <citation type="submission" date="2014-09" db="EMBL/GenBank/DDBJ databases">
        <title>Genome sequence of the luminous mushroom Mycena chlorophos for searching fungal bioluminescence genes.</title>
        <authorList>
            <person name="Tanaka Y."/>
            <person name="Kasuga D."/>
            <person name="Oba Y."/>
            <person name="Hase S."/>
            <person name="Sato K."/>
            <person name="Oba Y."/>
            <person name="Sakakibara Y."/>
        </authorList>
    </citation>
    <scope>NUCLEOTIDE SEQUENCE</scope>
</reference>
<organism evidence="3 4">
    <name type="scientific">Mycena chlorophos</name>
    <name type="common">Agaric fungus</name>
    <name type="synonym">Agaricus chlorophos</name>
    <dbReference type="NCBI Taxonomy" id="658473"/>
    <lineage>
        <taxon>Eukaryota</taxon>
        <taxon>Fungi</taxon>
        <taxon>Dikarya</taxon>
        <taxon>Basidiomycota</taxon>
        <taxon>Agaricomycotina</taxon>
        <taxon>Agaricomycetes</taxon>
        <taxon>Agaricomycetidae</taxon>
        <taxon>Agaricales</taxon>
        <taxon>Marasmiineae</taxon>
        <taxon>Mycenaceae</taxon>
        <taxon>Mycena</taxon>
    </lineage>
</organism>
<dbReference type="Proteomes" id="UP000815677">
    <property type="component" value="Unassembled WGS sequence"/>
</dbReference>
<evidence type="ECO:0000313" key="4">
    <source>
        <dbReference type="Proteomes" id="UP000815677"/>
    </source>
</evidence>
<feature type="non-terminal residue" evidence="3">
    <location>
        <position position="1"/>
    </location>
</feature>
<feature type="signal peptide" evidence="2">
    <location>
        <begin position="1"/>
        <end position="21"/>
    </location>
</feature>
<proteinExistence type="predicted"/>
<feature type="region of interest" description="Disordered" evidence="1">
    <location>
        <begin position="378"/>
        <end position="397"/>
    </location>
</feature>
<evidence type="ECO:0000313" key="3">
    <source>
        <dbReference type="EMBL" id="GAT43040.1"/>
    </source>
</evidence>
<keyword evidence="2" id="KW-0732">Signal</keyword>
<protein>
    <submittedName>
        <fullName evidence="3">Uncharacterized protein</fullName>
    </submittedName>
</protein>
<gene>
    <name evidence="3" type="ORF">MCHLO_00733</name>
</gene>